<dbReference type="PANTHER" id="PTHR35492:SF1">
    <property type="entry name" value="TRANSDUCIN_WD40 REPEAT-LIKE SUPERFAMILY PROTEIN"/>
    <property type="match status" value="1"/>
</dbReference>
<evidence type="ECO:0000313" key="3">
    <source>
        <dbReference type="EMBL" id="KAD0416725.1"/>
    </source>
</evidence>
<evidence type="ECO:0000313" key="4">
    <source>
        <dbReference type="Proteomes" id="UP000326396"/>
    </source>
</evidence>
<feature type="compositionally biased region" description="Low complexity" evidence="1">
    <location>
        <begin position="269"/>
        <end position="280"/>
    </location>
</feature>
<name>A0A5N6LD09_9ASTR</name>
<feature type="compositionally biased region" description="Basic and acidic residues" evidence="1">
    <location>
        <begin position="82"/>
        <end position="93"/>
    </location>
</feature>
<dbReference type="Proteomes" id="UP000326396">
    <property type="component" value="Unassembled WGS sequence"/>
</dbReference>
<proteinExistence type="predicted"/>
<evidence type="ECO:0000256" key="1">
    <source>
        <dbReference type="SAM" id="MobiDB-lite"/>
    </source>
</evidence>
<evidence type="ECO:0000259" key="2">
    <source>
        <dbReference type="Pfam" id="PF25465"/>
    </source>
</evidence>
<feature type="compositionally biased region" description="Basic and acidic residues" evidence="1">
    <location>
        <begin position="112"/>
        <end position="131"/>
    </location>
</feature>
<reference evidence="3 4" key="1">
    <citation type="submission" date="2019-05" db="EMBL/GenBank/DDBJ databases">
        <title>Mikania micrantha, genome provides insights into the molecular mechanism of rapid growth.</title>
        <authorList>
            <person name="Liu B."/>
        </authorList>
    </citation>
    <scope>NUCLEOTIDE SEQUENCE [LARGE SCALE GENOMIC DNA]</scope>
    <source>
        <strain evidence="3">NLD-2019</strain>
        <tissue evidence="3">Leaf</tissue>
    </source>
</reference>
<feature type="domain" description="At4g14310 8-bladed propeller" evidence="2">
    <location>
        <begin position="698"/>
        <end position="873"/>
    </location>
</feature>
<feature type="compositionally biased region" description="Low complexity" evidence="1">
    <location>
        <begin position="96"/>
        <end position="111"/>
    </location>
</feature>
<feature type="compositionally biased region" description="Polar residues" evidence="1">
    <location>
        <begin position="57"/>
        <end position="66"/>
    </location>
</feature>
<feature type="compositionally biased region" description="Polar residues" evidence="1">
    <location>
        <begin position="146"/>
        <end position="175"/>
    </location>
</feature>
<dbReference type="EMBL" id="SZYD01001698">
    <property type="protein sequence ID" value="KAD0416725.1"/>
    <property type="molecule type" value="Genomic_DNA"/>
</dbReference>
<dbReference type="Pfam" id="PF25465">
    <property type="entry name" value="Beta-prop_At4g14310"/>
    <property type="match status" value="1"/>
</dbReference>
<keyword evidence="4" id="KW-1185">Reference proteome</keyword>
<feature type="compositionally biased region" description="Basic and acidic residues" evidence="1">
    <location>
        <begin position="204"/>
        <end position="214"/>
    </location>
</feature>
<dbReference type="AlphaFoldDB" id="A0A5N6LD09"/>
<feature type="compositionally biased region" description="Polar residues" evidence="1">
    <location>
        <begin position="25"/>
        <end position="37"/>
    </location>
</feature>
<feature type="region of interest" description="Disordered" evidence="1">
    <location>
        <begin position="257"/>
        <end position="301"/>
    </location>
</feature>
<organism evidence="3 4">
    <name type="scientific">Mikania micrantha</name>
    <name type="common">bitter vine</name>
    <dbReference type="NCBI Taxonomy" id="192012"/>
    <lineage>
        <taxon>Eukaryota</taxon>
        <taxon>Viridiplantae</taxon>
        <taxon>Streptophyta</taxon>
        <taxon>Embryophyta</taxon>
        <taxon>Tracheophyta</taxon>
        <taxon>Spermatophyta</taxon>
        <taxon>Magnoliopsida</taxon>
        <taxon>eudicotyledons</taxon>
        <taxon>Gunneridae</taxon>
        <taxon>Pentapetalae</taxon>
        <taxon>asterids</taxon>
        <taxon>campanulids</taxon>
        <taxon>Asterales</taxon>
        <taxon>Asteraceae</taxon>
        <taxon>Asteroideae</taxon>
        <taxon>Heliantheae alliance</taxon>
        <taxon>Eupatorieae</taxon>
        <taxon>Mikania</taxon>
    </lineage>
</organism>
<dbReference type="InterPro" id="IPR057442">
    <property type="entry name" value="Beta-prop_At4g14310"/>
</dbReference>
<protein>
    <recommendedName>
        <fullName evidence="2">At4g14310 8-bladed propeller domain-containing protein</fullName>
    </recommendedName>
</protein>
<sequence>MSSSALRRVKGTGTGAGGGAKVTIVPSSKPSRTTTPLSERPTRRGGDSVSMFAGKENANNFRSNSRIRAAAKPHKPLVPPVARDDKERVEMRARWSTSGSVRPRGRSSSPSEFDRITSDVRKPRVSVDRYARSVSVDRSARVSDRLGQNNKGSSRFPNSKSNFDNGGTNSKTSVASLKKNSESSTESKLKPVKTQHARVSIVSPKKDTENEAISHPESLNTHSSSDSVMKVSESVKLFEKLRSKSCVGLKSNNPIEYEENSVCPSFGNSSGKLSRGSSSDGSKKKGASEDSSSAQSTGKYPSKLHGKLAFLEEKVKRIASDIKRTKEMLDLNNPDASKVMLSDIQDTVAGIERAMGDVITTTKNNDSIKESSDTISSAKGLNTDELEARFFPHHKLLRNRSTLKAPLGSHDTLMTEGILAVTETKQEENCIALPDPSNEGESKVTNKGGLEICEVEETDNMVISNDQDSLNNCNGKSNIDIMLPAYETLEECDEEENKADMIYVEEIDGSFSNQLSEIGNKITTCGWFVSEGESVLLAHDDGSCTYMMLPTLSPCPLTFHYGDGECLAKLYSSFILFKFHFLGQLPEKSIYKPPAEVSPNIWGDCWILRAPGADGCSGKYVVAASAGNSMDAGFCSWDFYTKKMKSFHIEDGVTNTRSALAPLPNNALNRRHDMTSLTPENRQWWYKPCGSLIISTARNQGKVVLAETEVISLWDVESLTPKPLLSVSATGKKISALHINNTNAELGGGVRQRVSSSEAEGNDGVFCTSDSITVLDFRHPAGIGLKIPKHGSTTHSVFSHGDSIYLGCSSSPSATRKQPSTTQIQQFSLRQQKLFTTYTLPESNTHPHYKAITQVWGNSKVTMGVSGLGLFVF</sequence>
<comment type="caution">
    <text evidence="3">The sequence shown here is derived from an EMBL/GenBank/DDBJ whole genome shotgun (WGS) entry which is preliminary data.</text>
</comment>
<gene>
    <name evidence="3" type="ORF">E3N88_44295</name>
</gene>
<dbReference type="InterPro" id="IPR045289">
    <property type="entry name" value="At4g14310-like"/>
</dbReference>
<feature type="region of interest" description="Disordered" evidence="1">
    <location>
        <begin position="1"/>
        <end position="227"/>
    </location>
</feature>
<dbReference type="OrthoDB" id="1907242at2759"/>
<accession>A0A5N6LD09</accession>
<feature type="compositionally biased region" description="Basic and acidic residues" evidence="1">
    <location>
        <begin position="179"/>
        <end position="189"/>
    </location>
</feature>
<dbReference type="PANTHER" id="PTHR35492">
    <property type="entry name" value="TRANSDUCIN/WD40 REPEAT-LIKE SUPERFAMILY PROTEIN"/>
    <property type="match status" value="1"/>
</dbReference>